<reference evidence="1" key="1">
    <citation type="submission" date="2019-08" db="EMBL/GenBank/DDBJ databases">
        <authorList>
            <person name="Kucharzyk K."/>
            <person name="Murdoch R.W."/>
            <person name="Higgins S."/>
            <person name="Loffler F."/>
        </authorList>
    </citation>
    <scope>NUCLEOTIDE SEQUENCE</scope>
</reference>
<organism evidence="1">
    <name type="scientific">bioreactor metagenome</name>
    <dbReference type="NCBI Taxonomy" id="1076179"/>
    <lineage>
        <taxon>unclassified sequences</taxon>
        <taxon>metagenomes</taxon>
        <taxon>ecological metagenomes</taxon>
    </lineage>
</organism>
<dbReference type="EMBL" id="VSSQ01006882">
    <property type="protein sequence ID" value="MPM34140.1"/>
    <property type="molecule type" value="Genomic_DNA"/>
</dbReference>
<dbReference type="AlphaFoldDB" id="A0A644YZV4"/>
<name>A0A644YZV4_9ZZZZ</name>
<evidence type="ECO:0000313" key="1">
    <source>
        <dbReference type="EMBL" id="MPM34140.1"/>
    </source>
</evidence>
<proteinExistence type="predicted"/>
<accession>A0A644YZV4</accession>
<comment type="caution">
    <text evidence="1">The sequence shown here is derived from an EMBL/GenBank/DDBJ whole genome shotgun (WGS) entry which is preliminary data.</text>
</comment>
<protein>
    <submittedName>
        <fullName evidence="1">Uncharacterized protein</fullName>
    </submittedName>
</protein>
<sequence>MGFFPDVSKGQKFTPSAMLSNNVRHIVNSLNGFQSRGILGAGSGVVRIQVYNAGSGEIAAGTAVNFSENGSLCGDVIPCEPLKDAAKPWGVTVLKLAAKEMGDCVLSGPATVSLSGSGDYAQPSTSSPATFTRGATGAPVIFSSGGKGVILLGAISQDIYDGPFALSYDTESKKLKISAGYLNRNGEWLDVAAKELSPSTGTVCVCTTLGSDGSWSTPEVRISTPGQYAYPIGSCKVSGESVTVCSFRVPVAIFMVSDLCSTTN</sequence>
<gene>
    <name evidence="1" type="ORF">SDC9_80722</name>
</gene>